<dbReference type="AlphaFoldDB" id="A0A6J5EUA6"/>
<dbReference type="EMBL" id="CADIKF010000058">
    <property type="protein sequence ID" value="CAB3768585.1"/>
    <property type="molecule type" value="Genomic_DNA"/>
</dbReference>
<evidence type="ECO:0000313" key="1">
    <source>
        <dbReference type="EMBL" id="CAB3768585.1"/>
    </source>
</evidence>
<dbReference type="RefSeq" id="WP_175114478.1">
    <property type="nucleotide sequence ID" value="NZ_CADIKF010000058.1"/>
</dbReference>
<dbReference type="Pfam" id="PF13289">
    <property type="entry name" value="SIR2_2"/>
    <property type="match status" value="1"/>
</dbReference>
<keyword evidence="2" id="KW-1185">Reference proteome</keyword>
<name>A0A6J5EUA6_9BURK</name>
<proteinExistence type="predicted"/>
<organism evidence="1 2">
    <name type="scientific">Paraburkholderia solisilvae</name>
    <dbReference type="NCBI Taxonomy" id="624376"/>
    <lineage>
        <taxon>Bacteria</taxon>
        <taxon>Pseudomonadati</taxon>
        <taxon>Pseudomonadota</taxon>
        <taxon>Betaproteobacteria</taxon>
        <taxon>Burkholderiales</taxon>
        <taxon>Burkholderiaceae</taxon>
        <taxon>Paraburkholderia</taxon>
    </lineage>
</organism>
<protein>
    <submittedName>
        <fullName evidence="1">Uncharacterized protein</fullName>
    </submittedName>
</protein>
<gene>
    <name evidence="1" type="ORF">LMG29739_05337</name>
</gene>
<dbReference type="SUPFAM" id="SSF52467">
    <property type="entry name" value="DHS-like NAD/FAD-binding domain"/>
    <property type="match status" value="1"/>
</dbReference>
<dbReference type="Proteomes" id="UP000494329">
    <property type="component" value="Unassembled WGS sequence"/>
</dbReference>
<sequence length="504" mass="55549">MTDNHSEIDPFSLIDEMADLLARHKLVPFFGAGLSRQHLGVAAAELAGEMAAEIGRASDTPLAEIADVFADERGQAAFIAFLNEKLVVAELDERKTPSHRLLVSLMQNLLYTTNQDNLFELTASRYGRHYRTVLTVDDLSESAPGEPLLIKFHGDTSVPDSLVFGARSYKKRMEAEDHPLDIKLRADLLGKRLLFLGYSLRDENVAKIFDTVKRAFKGTLPSSYLVAFDDDASLMATAREYQVKVIVPSRLFPVQPSNAEAFEHFLQVLCDETRKRQVERGTADLFSIGVINPHIATDYETQAVAHAIESEPFDTALDAFRVTFDQTHVPEHLQQKVTELFVSLVARAEPANAKDMDALSAALFNFRLPPASALTATAAVMAACNGRPATRGYDSYASLVCPALPDGLQPVAAAAAVAMLGERGEVITDNFRGLASSWFRGYENVPESVKEQVIAMIKTAWPGDKERQSPLHRSFPSVAHGKSFHEILEGLQEKLPKRLDNPTE</sequence>
<dbReference type="InterPro" id="IPR029035">
    <property type="entry name" value="DHS-like_NAD/FAD-binding_dom"/>
</dbReference>
<reference evidence="1 2" key="1">
    <citation type="submission" date="2020-04" db="EMBL/GenBank/DDBJ databases">
        <authorList>
            <person name="De Canck E."/>
        </authorList>
    </citation>
    <scope>NUCLEOTIDE SEQUENCE [LARGE SCALE GENOMIC DNA]</scope>
    <source>
        <strain evidence="1 2">LMG 29739</strain>
    </source>
</reference>
<accession>A0A6J5EUA6</accession>
<evidence type="ECO:0000313" key="2">
    <source>
        <dbReference type="Proteomes" id="UP000494329"/>
    </source>
</evidence>